<name>A0A1X0A5R8_MYCAN</name>
<accession>A0A1X0A5R8</accession>
<protein>
    <submittedName>
        <fullName evidence="2">Uncharacterized protein</fullName>
    </submittedName>
</protein>
<proteinExistence type="predicted"/>
<keyword evidence="3" id="KW-1185">Reference proteome</keyword>
<dbReference type="InterPro" id="IPR002758">
    <property type="entry name" value="Cation_antiport_E"/>
</dbReference>
<dbReference type="GO" id="GO:0016020">
    <property type="term" value="C:membrane"/>
    <property type="evidence" value="ECO:0007669"/>
    <property type="project" value="InterPro"/>
</dbReference>
<dbReference type="GO" id="GO:0008324">
    <property type="term" value="F:monoatomic cation transmembrane transporter activity"/>
    <property type="evidence" value="ECO:0007669"/>
    <property type="project" value="InterPro"/>
</dbReference>
<reference evidence="2 3" key="1">
    <citation type="submission" date="2017-02" db="EMBL/GenBank/DDBJ databases">
        <title>The new phylogeny of genus Mycobacterium.</title>
        <authorList>
            <person name="Tortoli E."/>
            <person name="Trovato A."/>
            <person name="Cirillo D.M."/>
        </authorList>
    </citation>
    <scope>NUCLEOTIDE SEQUENCE [LARGE SCALE GENOMIC DNA]</scope>
    <source>
        <strain evidence="2 3">DSM 45057</strain>
    </source>
</reference>
<evidence type="ECO:0000313" key="3">
    <source>
        <dbReference type="Proteomes" id="UP000192284"/>
    </source>
</evidence>
<dbReference type="AlphaFoldDB" id="A0A1X0A5R8"/>
<organism evidence="2 3">
    <name type="scientific">Mycobacterium angelicum</name>
    <dbReference type="NCBI Taxonomy" id="470074"/>
    <lineage>
        <taxon>Bacteria</taxon>
        <taxon>Bacillati</taxon>
        <taxon>Actinomycetota</taxon>
        <taxon>Actinomycetes</taxon>
        <taxon>Mycobacteriales</taxon>
        <taxon>Mycobacteriaceae</taxon>
        <taxon>Mycobacterium</taxon>
    </lineage>
</organism>
<evidence type="ECO:0000313" key="2">
    <source>
        <dbReference type="EMBL" id="ORA25374.1"/>
    </source>
</evidence>
<evidence type="ECO:0000256" key="1">
    <source>
        <dbReference type="SAM" id="Phobius"/>
    </source>
</evidence>
<dbReference type="Pfam" id="PF01899">
    <property type="entry name" value="MNHE"/>
    <property type="match status" value="1"/>
</dbReference>
<comment type="caution">
    <text evidence="2">The sequence shown here is derived from an EMBL/GenBank/DDBJ whole genome shotgun (WGS) entry which is preliminary data.</text>
</comment>
<keyword evidence="1" id="KW-1133">Transmembrane helix</keyword>
<feature type="transmembrane region" description="Helical" evidence="1">
    <location>
        <begin position="6"/>
        <end position="22"/>
    </location>
</feature>
<dbReference type="EMBL" id="MVHE01000003">
    <property type="protein sequence ID" value="ORA25374.1"/>
    <property type="molecule type" value="Genomic_DNA"/>
</dbReference>
<keyword evidence="1" id="KW-0812">Transmembrane</keyword>
<sequence length="149" mass="16543">MLGEIAFWWILTAGVWLVTLSARTSSELAVMAVCTLPCAMLARPARRANAGRWQLRIGWLRWPLTMAGEVIPQTVQVWVYALRRTRPTIRAVPLPDEPKAVAAARRAAAVLTLATTPGTVVLDCDPRKRSVLVHLTGRRPSRLEQAVQR</sequence>
<dbReference type="Proteomes" id="UP000192284">
    <property type="component" value="Unassembled WGS sequence"/>
</dbReference>
<gene>
    <name evidence="2" type="ORF">BST12_03575</name>
</gene>
<keyword evidence="1" id="KW-0472">Membrane</keyword>